<keyword evidence="6 9" id="KW-1133">Transmembrane helix</keyword>
<proteinExistence type="inferred from homology"/>
<accession>A0A2K8KNA0</accession>
<dbReference type="Proteomes" id="UP000229757">
    <property type="component" value="Chromosome"/>
</dbReference>
<keyword evidence="2 9" id="KW-0813">Transport</keyword>
<sequence length="164" mass="18414">MGIEVGLLKKIGDFWALTERMALVAVLLSMIGFAVLQIVLRNVFDSSLFWIDPLNRLLVLWLAILGAMVATREQEHISIDVLRHYASGVGLLLLVRLTSAFAALVCGLMTYHSARFVYYEMIEQMPTFSNLPAWPFELIMPLGFLVMTLRFALAAIIPKQVMPS</sequence>
<dbReference type="GO" id="GO:0015740">
    <property type="term" value="P:C4-dicarboxylate transport"/>
    <property type="evidence" value="ECO:0007669"/>
    <property type="project" value="TreeGrafter"/>
</dbReference>
<feature type="transmembrane region" description="Helical" evidence="9">
    <location>
        <begin position="91"/>
        <end position="114"/>
    </location>
</feature>
<name>A0A2K8KNA0_9GAMM</name>
<keyword evidence="12" id="KW-1185">Reference proteome</keyword>
<dbReference type="InterPro" id="IPR055348">
    <property type="entry name" value="DctQ"/>
</dbReference>
<dbReference type="GO" id="GO:0005886">
    <property type="term" value="C:plasma membrane"/>
    <property type="evidence" value="ECO:0007669"/>
    <property type="project" value="UniProtKB-SubCell"/>
</dbReference>
<evidence type="ECO:0000313" key="12">
    <source>
        <dbReference type="Proteomes" id="UP000229757"/>
    </source>
</evidence>
<organism evidence="11 12">
    <name type="scientific">Reinekea forsetii</name>
    <dbReference type="NCBI Taxonomy" id="1336806"/>
    <lineage>
        <taxon>Bacteria</taxon>
        <taxon>Pseudomonadati</taxon>
        <taxon>Pseudomonadota</taxon>
        <taxon>Gammaproteobacteria</taxon>
        <taxon>Oceanospirillales</taxon>
        <taxon>Saccharospirillaceae</taxon>
        <taxon>Reinekea</taxon>
    </lineage>
</organism>
<evidence type="ECO:0000256" key="9">
    <source>
        <dbReference type="RuleBase" id="RU369079"/>
    </source>
</evidence>
<feature type="transmembrane region" description="Helical" evidence="9">
    <location>
        <begin position="53"/>
        <end position="70"/>
    </location>
</feature>
<evidence type="ECO:0000259" key="10">
    <source>
        <dbReference type="Pfam" id="PF04290"/>
    </source>
</evidence>
<dbReference type="KEGG" id="rfo:REIFOR_00988"/>
<comment type="function">
    <text evidence="9">Part of the tripartite ATP-independent periplasmic (TRAP) transport system.</text>
</comment>
<comment type="subcellular location">
    <subcellularLocation>
        <location evidence="1 9">Cell inner membrane</location>
        <topology evidence="1 9">Multi-pass membrane protein</topology>
    </subcellularLocation>
</comment>
<gene>
    <name evidence="11" type="primary">dctQ</name>
    <name evidence="11" type="ORF">REIFOR_00988</name>
</gene>
<feature type="domain" description="Tripartite ATP-independent periplasmic transporters DctQ component" evidence="10">
    <location>
        <begin position="30"/>
        <end position="154"/>
    </location>
</feature>
<dbReference type="EMBL" id="CP011797">
    <property type="protein sequence ID" value="ATX76152.1"/>
    <property type="molecule type" value="Genomic_DNA"/>
</dbReference>
<evidence type="ECO:0000256" key="6">
    <source>
        <dbReference type="ARBA" id="ARBA00022989"/>
    </source>
</evidence>
<evidence type="ECO:0000256" key="1">
    <source>
        <dbReference type="ARBA" id="ARBA00004429"/>
    </source>
</evidence>
<feature type="transmembrane region" description="Helical" evidence="9">
    <location>
        <begin position="21"/>
        <end position="41"/>
    </location>
</feature>
<comment type="similarity">
    <text evidence="8 9">Belongs to the TRAP transporter small permease family.</text>
</comment>
<reference evidence="11 12" key="1">
    <citation type="journal article" date="2017" name="Environ. Microbiol.">
        <title>Genomic and physiological analyses of 'Reinekea forsetii' reveal a versatile opportunistic lifestyle during spring algae blooms.</title>
        <authorList>
            <person name="Avci B."/>
            <person name="Hahnke R.L."/>
            <person name="Chafee M."/>
            <person name="Fischer T."/>
            <person name="Gruber-Vodicka H."/>
            <person name="Tegetmeyer H.E."/>
            <person name="Harder J."/>
            <person name="Fuchs B.M."/>
            <person name="Amann R.I."/>
            <person name="Teeling H."/>
        </authorList>
    </citation>
    <scope>NUCLEOTIDE SEQUENCE [LARGE SCALE GENOMIC DNA]</scope>
    <source>
        <strain evidence="11 12">Hel1_31_D35</strain>
    </source>
</reference>
<dbReference type="AlphaFoldDB" id="A0A2K8KNA0"/>
<keyword evidence="7 9" id="KW-0472">Membrane</keyword>
<dbReference type="PANTHER" id="PTHR35011">
    <property type="entry name" value="2,3-DIKETO-L-GULONATE TRAP TRANSPORTER SMALL PERMEASE PROTEIN YIAM"/>
    <property type="match status" value="1"/>
</dbReference>
<evidence type="ECO:0000256" key="7">
    <source>
        <dbReference type="ARBA" id="ARBA00023136"/>
    </source>
</evidence>
<evidence type="ECO:0000256" key="8">
    <source>
        <dbReference type="ARBA" id="ARBA00038436"/>
    </source>
</evidence>
<dbReference type="InterPro" id="IPR007387">
    <property type="entry name" value="TRAP_DctQ"/>
</dbReference>
<evidence type="ECO:0000256" key="5">
    <source>
        <dbReference type="ARBA" id="ARBA00022692"/>
    </source>
</evidence>
<dbReference type="GO" id="GO:0022857">
    <property type="term" value="F:transmembrane transporter activity"/>
    <property type="evidence" value="ECO:0007669"/>
    <property type="project" value="UniProtKB-UniRule"/>
</dbReference>
<feature type="transmembrane region" description="Helical" evidence="9">
    <location>
        <begin position="134"/>
        <end position="157"/>
    </location>
</feature>
<evidence type="ECO:0000313" key="11">
    <source>
        <dbReference type="EMBL" id="ATX76152.1"/>
    </source>
</evidence>
<keyword evidence="4 9" id="KW-0997">Cell inner membrane</keyword>
<protein>
    <recommendedName>
        <fullName evidence="9">TRAP transporter small permease protein</fullName>
    </recommendedName>
</protein>
<keyword evidence="5 9" id="KW-0812">Transmembrane</keyword>
<keyword evidence="3" id="KW-1003">Cell membrane</keyword>
<dbReference type="PANTHER" id="PTHR35011:SF2">
    <property type="entry name" value="2,3-DIKETO-L-GULONATE TRAP TRANSPORTER SMALL PERMEASE PROTEIN YIAM"/>
    <property type="match status" value="1"/>
</dbReference>
<evidence type="ECO:0000256" key="2">
    <source>
        <dbReference type="ARBA" id="ARBA00022448"/>
    </source>
</evidence>
<comment type="subunit">
    <text evidence="9">The complex comprises the extracytoplasmic solute receptor protein and the two transmembrane proteins.</text>
</comment>
<evidence type="ECO:0000256" key="3">
    <source>
        <dbReference type="ARBA" id="ARBA00022475"/>
    </source>
</evidence>
<evidence type="ECO:0000256" key="4">
    <source>
        <dbReference type="ARBA" id="ARBA00022519"/>
    </source>
</evidence>
<dbReference type="OrthoDB" id="5567560at2"/>
<dbReference type="Pfam" id="PF04290">
    <property type="entry name" value="DctQ"/>
    <property type="match status" value="1"/>
</dbReference>